<dbReference type="GO" id="GO:0006281">
    <property type="term" value="P:DNA repair"/>
    <property type="evidence" value="ECO:0007669"/>
    <property type="project" value="UniProtKB-KW"/>
</dbReference>
<keyword evidence="9" id="KW-1185">Reference proteome</keyword>
<organism evidence="8 9">
    <name type="scientific">Saxophila tyrrhenica</name>
    <dbReference type="NCBI Taxonomy" id="1690608"/>
    <lineage>
        <taxon>Eukaryota</taxon>
        <taxon>Fungi</taxon>
        <taxon>Dikarya</taxon>
        <taxon>Ascomycota</taxon>
        <taxon>Pezizomycotina</taxon>
        <taxon>Dothideomycetes</taxon>
        <taxon>Dothideomycetidae</taxon>
        <taxon>Mycosphaerellales</taxon>
        <taxon>Extremaceae</taxon>
        <taxon>Saxophila</taxon>
    </lineage>
</organism>
<evidence type="ECO:0000256" key="4">
    <source>
        <dbReference type="ARBA" id="ARBA00023242"/>
    </source>
</evidence>
<dbReference type="GO" id="GO:0005634">
    <property type="term" value="C:nucleus"/>
    <property type="evidence" value="ECO:0007669"/>
    <property type="project" value="UniProtKB-SubCell"/>
</dbReference>
<dbReference type="GeneID" id="89929474"/>
<dbReference type="PANTHER" id="PTHR15272:SF0">
    <property type="entry name" value="CHROMATIN ASSEMBLY FACTOR 1 SUBUNIT A"/>
    <property type="match status" value="1"/>
</dbReference>
<dbReference type="InterPro" id="IPR048800">
    <property type="entry name" value="Cac1-like_C"/>
</dbReference>
<evidence type="ECO:0000256" key="1">
    <source>
        <dbReference type="ARBA" id="ARBA00004123"/>
    </source>
</evidence>
<dbReference type="GO" id="GO:0006334">
    <property type="term" value="P:nucleosome assembly"/>
    <property type="evidence" value="ECO:0007669"/>
    <property type="project" value="TreeGrafter"/>
</dbReference>
<evidence type="ECO:0000259" key="6">
    <source>
        <dbReference type="Pfam" id="PF12253"/>
    </source>
</evidence>
<evidence type="ECO:0000256" key="5">
    <source>
        <dbReference type="SAM" id="MobiDB-lite"/>
    </source>
</evidence>
<comment type="subcellular location">
    <subcellularLocation>
        <location evidence="1">Nucleus</location>
    </subcellularLocation>
</comment>
<feature type="compositionally biased region" description="Low complexity" evidence="5">
    <location>
        <begin position="63"/>
        <end position="73"/>
    </location>
</feature>
<keyword evidence="2" id="KW-0227">DNA damage</keyword>
<accession>A0AAV9P2R0</accession>
<name>A0AAV9P2R0_9PEZI</name>
<dbReference type="CDD" id="cd22265">
    <property type="entry name" value="UDM1_RNF168"/>
    <property type="match status" value="1"/>
</dbReference>
<feature type="region of interest" description="Disordered" evidence="5">
    <location>
        <begin position="1"/>
        <end position="282"/>
    </location>
</feature>
<keyword evidence="4" id="KW-0539">Nucleus</keyword>
<evidence type="ECO:0000313" key="8">
    <source>
        <dbReference type="EMBL" id="KAK5166597.1"/>
    </source>
</evidence>
<evidence type="ECO:0000256" key="3">
    <source>
        <dbReference type="ARBA" id="ARBA00023204"/>
    </source>
</evidence>
<proteinExistence type="predicted"/>
<sequence length="686" mass="76112">MEDIKSATSSPNPRKRAAPDDESIEKRPLNLTGSQFLPTPPDTDGSSDTSPTCTNEMTARQGSPAPSSSALSSVEVTGSNTDQGTPGAANVPQSSSAPPAKRRKLSPAEKEQQKQEKEAKDAERAAQKARREEEQRVKDEERRKKAEDRDAKKREKEVADERRAQEKRAKEEEKRVKDEEKRKKAEERDAKRREKEAEEERKAQEKLKKERAQMRLGAFFQKPATPIKQSEDGEGQPTTARRKSLSLEPFDAMADILRQSQSPCKETPQPQAKGPTPAKPVLSDYHKHFLPFELKAHCSMVAPRVPDDPDAAQEAFDRELSDQSIQMKYNLGLVDSYVSLENFFATESPYTRGAPLPSTRKLVDQIQGTLQQPVDLTSDETPANPMAALQETQRRYLEFDEDVRPPYFGTYSKIRSPRTMAKLCRAPLTRARPDTNYDYDSEAEWEEPDEADEECHDDDEDEAESQGDANELDEFLDDEDDAPKNKRKMITGDLVPASTGLCWEDPAGKIVPSIESELSTAFMNDMRIGVLLPDFHGSTIDPFSMKYWSGPAPAPLPALKVAPSPSQAFDAMMRPPLQPRSNTNANLDNVLVGAAEGMRGPITSAAGTQCGTPKPKAAPKVLSKEDLDEFKDAVVGSQLTKADMLKGLKARFPKTTIETIRATLGEHFAQVGANRADKKWVFISAA</sequence>
<dbReference type="Pfam" id="PF21796">
    <property type="entry name" value="Cac1_C"/>
    <property type="match status" value="1"/>
</dbReference>
<gene>
    <name evidence="8" type="ORF">LTR77_008140</name>
</gene>
<feature type="domain" description="Chromatin assembly factor 1 subunit Cac1-like C-terminal" evidence="7">
    <location>
        <begin position="627"/>
        <end position="681"/>
    </location>
</feature>
<feature type="region of interest" description="Disordered" evidence="5">
    <location>
        <begin position="431"/>
        <end position="486"/>
    </location>
</feature>
<dbReference type="Pfam" id="PF12253">
    <property type="entry name" value="CAF1A_dimeriz"/>
    <property type="match status" value="1"/>
</dbReference>
<reference evidence="8 9" key="1">
    <citation type="submission" date="2023-08" db="EMBL/GenBank/DDBJ databases">
        <title>Black Yeasts Isolated from many extreme environments.</title>
        <authorList>
            <person name="Coleine C."/>
            <person name="Stajich J.E."/>
            <person name="Selbmann L."/>
        </authorList>
    </citation>
    <scope>NUCLEOTIDE SEQUENCE [LARGE SCALE GENOMIC DNA]</scope>
    <source>
        <strain evidence="8 9">CCFEE 5935</strain>
    </source>
</reference>
<feature type="compositionally biased region" description="Polar residues" evidence="5">
    <location>
        <begin position="258"/>
        <end position="270"/>
    </location>
</feature>
<feature type="compositionally biased region" description="Polar residues" evidence="5">
    <location>
        <begin position="74"/>
        <end position="84"/>
    </location>
</feature>
<dbReference type="Proteomes" id="UP001337655">
    <property type="component" value="Unassembled WGS sequence"/>
</dbReference>
<feature type="domain" description="Chromatin assembly factor 1 subunit A dimerization" evidence="6">
    <location>
        <begin position="395"/>
        <end position="469"/>
    </location>
</feature>
<comment type="caution">
    <text evidence="8">The sequence shown here is derived from an EMBL/GenBank/DDBJ whole genome shotgun (WGS) entry which is preliminary data.</text>
</comment>
<dbReference type="AlphaFoldDB" id="A0AAV9P2R0"/>
<keyword evidence="3" id="KW-0234">DNA repair</keyword>
<protein>
    <recommendedName>
        <fullName evidence="10">Chromatin assembly factor 1 subunit A</fullName>
    </recommendedName>
</protein>
<evidence type="ECO:0008006" key="10">
    <source>
        <dbReference type="Google" id="ProtNLM"/>
    </source>
</evidence>
<feature type="compositionally biased region" description="Acidic residues" evidence="5">
    <location>
        <begin position="437"/>
        <end position="481"/>
    </location>
</feature>
<evidence type="ECO:0000259" key="7">
    <source>
        <dbReference type="Pfam" id="PF21796"/>
    </source>
</evidence>
<dbReference type="GO" id="GO:0033186">
    <property type="term" value="C:CAF-1 complex"/>
    <property type="evidence" value="ECO:0007669"/>
    <property type="project" value="TreeGrafter"/>
</dbReference>
<feature type="compositionally biased region" description="Polar residues" evidence="5">
    <location>
        <begin position="1"/>
        <end position="12"/>
    </location>
</feature>
<evidence type="ECO:0000313" key="9">
    <source>
        <dbReference type="Proteomes" id="UP001337655"/>
    </source>
</evidence>
<dbReference type="PANTHER" id="PTHR15272">
    <property type="entry name" value="CHROMATIN ASSEMBLY FACTOR 1 SUBUNIT A CAF-1 SUBUNIT A"/>
    <property type="match status" value="1"/>
</dbReference>
<feature type="compositionally biased region" description="Basic and acidic residues" evidence="5">
    <location>
        <begin position="106"/>
        <end position="213"/>
    </location>
</feature>
<dbReference type="RefSeq" id="XP_064656479.1">
    <property type="nucleotide sequence ID" value="XM_064805374.1"/>
</dbReference>
<dbReference type="InterPro" id="IPR022043">
    <property type="entry name" value="CAF1A_DD"/>
</dbReference>
<feature type="compositionally biased region" description="Polar residues" evidence="5">
    <location>
        <begin position="44"/>
        <end position="61"/>
    </location>
</feature>
<dbReference type="EMBL" id="JAVRRT010000013">
    <property type="protein sequence ID" value="KAK5166597.1"/>
    <property type="molecule type" value="Genomic_DNA"/>
</dbReference>
<evidence type="ECO:0000256" key="2">
    <source>
        <dbReference type="ARBA" id="ARBA00022763"/>
    </source>
</evidence>